<evidence type="ECO:0000256" key="6">
    <source>
        <dbReference type="ARBA" id="ARBA00022989"/>
    </source>
</evidence>
<organism evidence="11 12">
    <name type="scientific">Smittium megazygosporum</name>
    <dbReference type="NCBI Taxonomy" id="133381"/>
    <lineage>
        <taxon>Eukaryota</taxon>
        <taxon>Fungi</taxon>
        <taxon>Fungi incertae sedis</taxon>
        <taxon>Zoopagomycota</taxon>
        <taxon>Kickxellomycotina</taxon>
        <taxon>Harpellomycetes</taxon>
        <taxon>Harpellales</taxon>
        <taxon>Legeriomycetaceae</taxon>
        <taxon>Smittium</taxon>
    </lineage>
</organism>
<comment type="caution">
    <text evidence="11">The sequence shown here is derived from an EMBL/GenBank/DDBJ whole genome shotgun (WGS) entry which is preliminary data.</text>
</comment>
<sequence>MSAIKDNADISDVYDLKSVCDQNVGSIIKKLGYKESFFHQDVILVLGYLGVIFCISDFLLSYKFGFNETKWFSYISVSAYAAVSLISFFYSRIYTKDVVFYGTNGDITIRVTSKVKKHEEYYELRIYASKSGDFTSSGSVVSKKSFGEFFYSHGHLSKSDLDQEISSLISAACKPLKRE</sequence>
<protein>
    <recommendedName>
        <fullName evidence="3">Signal peptidase complex subunit 2</fullName>
    </recommendedName>
</protein>
<comment type="subcellular location">
    <subcellularLocation>
        <location evidence="1">Endoplasmic reticulum membrane</location>
        <topology evidence="1">Multi-pass membrane protein</topology>
    </subcellularLocation>
</comment>
<dbReference type="InterPro" id="IPR009582">
    <property type="entry name" value="Spc2/SPCS2"/>
</dbReference>
<keyword evidence="4 9" id="KW-0812">Transmembrane</keyword>
<proteinExistence type="inferred from homology"/>
<dbReference type="EMBL" id="MBFS01000165">
    <property type="protein sequence ID" value="PVV04065.1"/>
    <property type="molecule type" value="Genomic_DNA"/>
</dbReference>
<dbReference type="PANTHER" id="PTHR13085">
    <property type="entry name" value="MICROSOMAL SIGNAL PEPTIDASE 25 KDA SUBUNIT"/>
    <property type="match status" value="1"/>
</dbReference>
<evidence type="ECO:0000313" key="12">
    <source>
        <dbReference type="Proteomes" id="UP000245609"/>
    </source>
</evidence>
<reference evidence="11 12" key="1">
    <citation type="journal article" date="2018" name="MBio">
        <title>Comparative Genomics Reveals the Core Gene Toolbox for the Fungus-Insect Symbiosis.</title>
        <authorList>
            <person name="Wang Y."/>
            <person name="Stata M."/>
            <person name="Wang W."/>
            <person name="Stajich J.E."/>
            <person name="White M.M."/>
            <person name="Moncalvo J.M."/>
        </authorList>
    </citation>
    <scope>NUCLEOTIDE SEQUENCE [LARGE SCALE GENOMIC DNA]</scope>
    <source>
        <strain evidence="11 12">SC-DP-2</strain>
    </source>
</reference>
<keyword evidence="7 9" id="KW-0472">Membrane</keyword>
<keyword evidence="12" id="KW-1185">Reference proteome</keyword>
<dbReference type="PANTHER" id="PTHR13085:SF0">
    <property type="entry name" value="SIGNAL PEPTIDASE COMPLEX SUBUNIT 2"/>
    <property type="match status" value="1"/>
</dbReference>
<dbReference type="Proteomes" id="UP000245609">
    <property type="component" value="Unassembled WGS sequence"/>
</dbReference>
<keyword evidence="5" id="KW-0256">Endoplasmic reticulum</keyword>
<dbReference type="GO" id="GO:0005787">
    <property type="term" value="C:signal peptidase complex"/>
    <property type="evidence" value="ECO:0007669"/>
    <property type="project" value="InterPro"/>
</dbReference>
<dbReference type="AlphaFoldDB" id="A0A2T9ZHK0"/>
<evidence type="ECO:0000256" key="5">
    <source>
        <dbReference type="ARBA" id="ARBA00022824"/>
    </source>
</evidence>
<comment type="function">
    <text evidence="8">Component of the signal peptidase complex (SPC) which catalyzes the cleavage of N-terminal signal sequences from nascent proteins as they are translocated into the lumen of the endoplasmic reticulum. Enhances the enzymatic activity of SPC and facilitates the interactions between different components of the translocation site.</text>
</comment>
<evidence type="ECO:0000256" key="3">
    <source>
        <dbReference type="ARBA" id="ARBA00017057"/>
    </source>
</evidence>
<dbReference type="OrthoDB" id="29558at2759"/>
<dbReference type="GO" id="GO:0045047">
    <property type="term" value="P:protein targeting to ER"/>
    <property type="evidence" value="ECO:0007669"/>
    <property type="project" value="TreeGrafter"/>
</dbReference>
<evidence type="ECO:0000256" key="2">
    <source>
        <dbReference type="ARBA" id="ARBA00007324"/>
    </source>
</evidence>
<evidence type="ECO:0000256" key="9">
    <source>
        <dbReference type="SAM" id="Phobius"/>
    </source>
</evidence>
<evidence type="ECO:0000313" key="11">
    <source>
        <dbReference type="EMBL" id="PVV04065.1"/>
    </source>
</evidence>
<dbReference type="GO" id="GO:0006465">
    <property type="term" value="P:signal peptide processing"/>
    <property type="evidence" value="ECO:0007669"/>
    <property type="project" value="InterPro"/>
</dbReference>
<accession>A0A2T9ZHK0</accession>
<name>A0A2T9ZHK0_9FUNG</name>
<evidence type="ECO:0000256" key="4">
    <source>
        <dbReference type="ARBA" id="ARBA00022692"/>
    </source>
</evidence>
<evidence type="ECO:0000313" key="10">
    <source>
        <dbReference type="EMBL" id="PVV04064.1"/>
    </source>
</evidence>
<feature type="transmembrane region" description="Helical" evidence="9">
    <location>
        <begin position="71"/>
        <end position="90"/>
    </location>
</feature>
<dbReference type="EMBL" id="MBFS01000165">
    <property type="protein sequence ID" value="PVV04064.1"/>
    <property type="molecule type" value="Genomic_DNA"/>
</dbReference>
<evidence type="ECO:0000256" key="7">
    <source>
        <dbReference type="ARBA" id="ARBA00023136"/>
    </source>
</evidence>
<evidence type="ECO:0000256" key="8">
    <source>
        <dbReference type="ARBA" id="ARBA00045608"/>
    </source>
</evidence>
<dbReference type="STRING" id="133381.A0A2T9ZHK0"/>
<feature type="transmembrane region" description="Helical" evidence="9">
    <location>
        <begin position="42"/>
        <end position="65"/>
    </location>
</feature>
<comment type="similarity">
    <text evidence="2">Belongs to the SPCS2 family.</text>
</comment>
<gene>
    <name evidence="10" type="ORF">BB560_001444</name>
    <name evidence="11" type="ORF">BB560_001446</name>
</gene>
<dbReference type="Pfam" id="PF06703">
    <property type="entry name" value="SPC25"/>
    <property type="match status" value="1"/>
</dbReference>
<keyword evidence="6 9" id="KW-1133">Transmembrane helix</keyword>
<evidence type="ECO:0000256" key="1">
    <source>
        <dbReference type="ARBA" id="ARBA00004477"/>
    </source>
</evidence>